<dbReference type="GO" id="GO:0051015">
    <property type="term" value="F:actin filament binding"/>
    <property type="evidence" value="ECO:0007669"/>
    <property type="project" value="TreeGrafter"/>
</dbReference>
<dbReference type="AlphaFoldDB" id="A0A8S4Q524"/>
<keyword evidence="9" id="KW-1185">Reference proteome</keyword>
<dbReference type="Pfam" id="PF00063">
    <property type="entry name" value="Myosin_head"/>
    <property type="match status" value="1"/>
</dbReference>
<keyword evidence="5 6" id="KW-0009">Actin-binding</keyword>
<keyword evidence="2" id="KW-0067">ATP-binding</keyword>
<dbReference type="InterPro" id="IPR027417">
    <property type="entry name" value="P-loop_NTPase"/>
</dbReference>
<comment type="caution">
    <text evidence="8">The sequence shown here is derived from an EMBL/GenBank/DDBJ whole genome shotgun (WGS) entry which is preliminary data.</text>
</comment>
<evidence type="ECO:0000256" key="5">
    <source>
        <dbReference type="ARBA" id="ARBA00023203"/>
    </source>
</evidence>
<dbReference type="Gene3D" id="1.20.58.530">
    <property type="match status" value="1"/>
</dbReference>
<dbReference type="GO" id="GO:0000146">
    <property type="term" value="F:microfilament motor activity"/>
    <property type="evidence" value="ECO:0007669"/>
    <property type="project" value="TreeGrafter"/>
</dbReference>
<dbReference type="PANTHER" id="PTHR13140:SF289">
    <property type="entry name" value="UNCONVENTIONAL MYOSIN-XIX"/>
    <property type="match status" value="1"/>
</dbReference>
<dbReference type="Proteomes" id="UP000749559">
    <property type="component" value="Unassembled WGS sequence"/>
</dbReference>
<evidence type="ECO:0000256" key="6">
    <source>
        <dbReference type="PROSITE-ProRule" id="PRU00782"/>
    </source>
</evidence>
<evidence type="ECO:0000256" key="1">
    <source>
        <dbReference type="ARBA" id="ARBA00022741"/>
    </source>
</evidence>
<feature type="domain" description="Myosin motor" evidence="7">
    <location>
        <begin position="1"/>
        <end position="640"/>
    </location>
</feature>
<dbReference type="GO" id="GO:0016459">
    <property type="term" value="C:myosin complex"/>
    <property type="evidence" value="ECO:0007669"/>
    <property type="project" value="UniProtKB-KW"/>
</dbReference>
<evidence type="ECO:0000259" key="7">
    <source>
        <dbReference type="PROSITE" id="PS51456"/>
    </source>
</evidence>
<dbReference type="PANTHER" id="PTHR13140">
    <property type="entry name" value="MYOSIN"/>
    <property type="match status" value="1"/>
</dbReference>
<dbReference type="CDD" id="cd00124">
    <property type="entry name" value="MYSc"/>
    <property type="match status" value="1"/>
</dbReference>
<dbReference type="Gene3D" id="1.10.10.820">
    <property type="match status" value="1"/>
</dbReference>
<dbReference type="GO" id="GO:0007015">
    <property type="term" value="P:actin filament organization"/>
    <property type="evidence" value="ECO:0007669"/>
    <property type="project" value="TreeGrafter"/>
</dbReference>
<dbReference type="GO" id="GO:0005524">
    <property type="term" value="F:ATP binding"/>
    <property type="evidence" value="ECO:0007669"/>
    <property type="project" value="UniProtKB-KW"/>
</dbReference>
<gene>
    <name evidence="8" type="ORF">OFUS_LOCUS24801</name>
</gene>
<evidence type="ECO:0000256" key="2">
    <source>
        <dbReference type="ARBA" id="ARBA00022840"/>
    </source>
</evidence>
<name>A0A8S4Q524_OWEFU</name>
<evidence type="ECO:0000256" key="4">
    <source>
        <dbReference type="ARBA" id="ARBA00023175"/>
    </source>
</evidence>
<evidence type="ECO:0000256" key="3">
    <source>
        <dbReference type="ARBA" id="ARBA00023123"/>
    </source>
</evidence>
<accession>A0A8S4Q524</accession>
<dbReference type="Pfam" id="PF00612">
    <property type="entry name" value="IQ"/>
    <property type="match status" value="1"/>
</dbReference>
<dbReference type="PROSITE" id="PS51456">
    <property type="entry name" value="MYOSIN_MOTOR"/>
    <property type="match status" value="1"/>
</dbReference>
<dbReference type="SMART" id="SM00015">
    <property type="entry name" value="IQ"/>
    <property type="match status" value="1"/>
</dbReference>
<dbReference type="InterPro" id="IPR000048">
    <property type="entry name" value="IQ_motif_EF-hand-BS"/>
</dbReference>
<reference evidence="8" key="1">
    <citation type="submission" date="2022-03" db="EMBL/GenBank/DDBJ databases">
        <authorList>
            <person name="Martin C."/>
        </authorList>
    </citation>
    <scope>NUCLEOTIDE SEQUENCE</scope>
</reference>
<evidence type="ECO:0000313" key="9">
    <source>
        <dbReference type="Proteomes" id="UP000749559"/>
    </source>
</evidence>
<keyword evidence="3 6" id="KW-0518">Myosin</keyword>
<dbReference type="PROSITE" id="PS50096">
    <property type="entry name" value="IQ"/>
    <property type="match status" value="1"/>
</dbReference>
<feature type="region of interest" description="Actin-binding" evidence="6">
    <location>
        <begin position="455"/>
        <end position="477"/>
    </location>
</feature>
<dbReference type="InterPro" id="IPR001609">
    <property type="entry name" value="Myosin_head_motor_dom-like"/>
</dbReference>
<dbReference type="OrthoDB" id="6108017at2759"/>
<protein>
    <recommendedName>
        <fullName evidence="7">Myosin motor domain-containing protein</fullName>
    </recommendedName>
</protein>
<dbReference type="GO" id="GO:0016020">
    <property type="term" value="C:membrane"/>
    <property type="evidence" value="ECO:0007669"/>
    <property type="project" value="TreeGrafter"/>
</dbReference>
<dbReference type="EMBL" id="CAIIXF020000012">
    <property type="protein sequence ID" value="CAH1800967.1"/>
    <property type="molecule type" value="Genomic_DNA"/>
</dbReference>
<dbReference type="InterPro" id="IPR036961">
    <property type="entry name" value="Kinesin_motor_dom_sf"/>
</dbReference>
<proteinExistence type="inferred from homology"/>
<dbReference type="Gene3D" id="3.40.850.10">
    <property type="entry name" value="Kinesin motor domain"/>
    <property type="match status" value="1"/>
</dbReference>
<comment type="caution">
    <text evidence="6">Lacks conserved residue(s) required for the propagation of feature annotation.</text>
</comment>
<dbReference type="SUPFAM" id="SSF52540">
    <property type="entry name" value="P-loop containing nucleoside triphosphate hydrolases"/>
    <property type="match status" value="1"/>
</dbReference>
<keyword evidence="1" id="KW-0547">Nucleotide-binding</keyword>
<organism evidence="8 9">
    <name type="scientific">Owenia fusiformis</name>
    <name type="common">Polychaete worm</name>
    <dbReference type="NCBI Taxonomy" id="6347"/>
    <lineage>
        <taxon>Eukaryota</taxon>
        <taxon>Metazoa</taxon>
        <taxon>Spiralia</taxon>
        <taxon>Lophotrochozoa</taxon>
        <taxon>Annelida</taxon>
        <taxon>Polychaeta</taxon>
        <taxon>Sedentaria</taxon>
        <taxon>Canalipalpata</taxon>
        <taxon>Sabellida</taxon>
        <taxon>Oweniida</taxon>
        <taxon>Oweniidae</taxon>
        <taxon>Owenia</taxon>
    </lineage>
</organism>
<dbReference type="Gene3D" id="1.20.120.720">
    <property type="entry name" value="Myosin VI head, motor domain, U50 subdomain"/>
    <property type="match status" value="1"/>
</dbReference>
<dbReference type="Gene3D" id="3.30.70.1590">
    <property type="match status" value="1"/>
</dbReference>
<comment type="similarity">
    <text evidence="6">Belongs to the TRAFAC class myosin-kinesin ATPase superfamily. Myosin family.</text>
</comment>
<dbReference type="PRINTS" id="PR00193">
    <property type="entry name" value="MYOSINHEAVY"/>
</dbReference>
<feature type="non-terminal residue" evidence="8">
    <location>
        <position position="823"/>
    </location>
</feature>
<sequence>TVSAKHVMRYLTAVSNSGTSHVSAGSRIEQKVLDSNPILEAFGNASTTRNHNSSRFGKFIQLQFQRNGCIDGAAIETYLLEKTRVVHQSPQECNFHIFYQMLQGLNPNQRETLLLDTTAEFRCLPSLNRNPESDLSHFQTTCQALHHVGLEEEKQLQIFKVLSAVLHITNINFLWDEDEEMCSIQDCDKSAEAVCHLLAVSKEKLARILTFREITASHSRRKSVFHKPCSRLEARSRRDCLAKTLYSRLFDWLVEYINREIASTEHDRTIGLLDIYGFEQFQDNSLEQLCINYANERLQQHFVAHFLRDLQMEYENEAISWSFTEFIDNTACLQLLEGTPGLFSLFNEECSLNRPSNDSALSERLQTTFGGRSHYVLSKCQSFPQFTVKHYAATVQYKLEGLLDKNKDNVPLELLGLLQSSHDSMVEELFRESKSESLQPGKKKKTVLSKFKVSLDSLLKGLEYMEPHYIRCIKPNEDCVQGVFDGPFVMEQLAACGVLETVQISKQAFPASLTYQDFIQRYGFIIHHQEGNHKLRKISADHTSNNEAIEDQENQLLCEPLDLLYQKQLKLTPRKSSTPKKRLRRRSGLSSVDHSRKCCATVLQMTFGTQISREATREQFGRTKIFLKDGQLEQLECLRGKIVCKCVFTIQCAWRRFKRTKRLSALVTLQSAVRGYLCRKMLRHLSDKRLLQTDCKKVPPKVAPKPKSKLKHSRSSAVARGDLAIHVFDSHTENTDNNPDLLVQFWRNVTDLISVERVLLEIRDNKTLTYPGIPYLEFQNDLMSRRRMPRVPIKFHTKPSQVLKYGHCMSAKEKQCSLTDCLA</sequence>
<dbReference type="GO" id="GO:0005737">
    <property type="term" value="C:cytoplasm"/>
    <property type="evidence" value="ECO:0007669"/>
    <property type="project" value="TreeGrafter"/>
</dbReference>
<keyword evidence="4" id="KW-0505">Motor protein</keyword>
<dbReference type="SMART" id="SM00242">
    <property type="entry name" value="MYSc"/>
    <property type="match status" value="1"/>
</dbReference>
<evidence type="ECO:0000313" key="8">
    <source>
        <dbReference type="EMBL" id="CAH1800967.1"/>
    </source>
</evidence>